<dbReference type="Proteomes" id="UP001147747">
    <property type="component" value="Unassembled WGS sequence"/>
</dbReference>
<comment type="caution">
    <text evidence="1">The sequence shown here is derived from an EMBL/GenBank/DDBJ whole genome shotgun (WGS) entry which is preliminary data.</text>
</comment>
<accession>A0A9W9SD86</accession>
<dbReference type="RefSeq" id="XP_056481546.1">
    <property type="nucleotide sequence ID" value="XM_056638039.1"/>
</dbReference>
<name>A0A9W9SD86_9EURO</name>
<dbReference type="GeneID" id="81377019"/>
<protein>
    <submittedName>
        <fullName evidence="1">Uncharacterized protein</fullName>
    </submittedName>
</protein>
<reference evidence="1" key="2">
    <citation type="journal article" date="2023" name="IMA Fungus">
        <title>Comparative genomic study of the Penicillium genus elucidates a diverse pangenome and 15 lateral gene transfer events.</title>
        <authorList>
            <person name="Petersen C."/>
            <person name="Sorensen T."/>
            <person name="Nielsen M.R."/>
            <person name="Sondergaard T.E."/>
            <person name="Sorensen J.L."/>
            <person name="Fitzpatrick D.A."/>
            <person name="Frisvad J.C."/>
            <person name="Nielsen K.L."/>
        </authorList>
    </citation>
    <scope>NUCLEOTIDE SEQUENCE</scope>
    <source>
        <strain evidence="1">IBT 29677</strain>
    </source>
</reference>
<dbReference type="EMBL" id="JAPZBU010000012">
    <property type="protein sequence ID" value="KAJ5376516.1"/>
    <property type="molecule type" value="Genomic_DNA"/>
</dbReference>
<proteinExistence type="predicted"/>
<reference evidence="1" key="1">
    <citation type="submission" date="2022-12" db="EMBL/GenBank/DDBJ databases">
        <authorList>
            <person name="Petersen C."/>
        </authorList>
    </citation>
    <scope>NUCLEOTIDE SEQUENCE</scope>
    <source>
        <strain evidence="1">IBT 29677</strain>
    </source>
</reference>
<evidence type="ECO:0000313" key="1">
    <source>
        <dbReference type="EMBL" id="KAJ5376516.1"/>
    </source>
</evidence>
<gene>
    <name evidence="1" type="ORF">N7509_013402</name>
</gene>
<evidence type="ECO:0000313" key="2">
    <source>
        <dbReference type="Proteomes" id="UP001147747"/>
    </source>
</evidence>
<sequence>MTHNILPITADVFNWAIPPAGQSDWDVRCITSNMTIRGVSMESVSQPAKLVWVMVSGDQAGLYRQVDRKCLAESDLNDIRTSIPQQAYIDAEGESSSGHKVAV</sequence>
<keyword evidence="2" id="KW-1185">Reference proteome</keyword>
<dbReference type="AlphaFoldDB" id="A0A9W9SD86"/>
<organism evidence="1 2">
    <name type="scientific">Penicillium cosmopolitanum</name>
    <dbReference type="NCBI Taxonomy" id="1131564"/>
    <lineage>
        <taxon>Eukaryota</taxon>
        <taxon>Fungi</taxon>
        <taxon>Dikarya</taxon>
        <taxon>Ascomycota</taxon>
        <taxon>Pezizomycotina</taxon>
        <taxon>Eurotiomycetes</taxon>
        <taxon>Eurotiomycetidae</taxon>
        <taxon>Eurotiales</taxon>
        <taxon>Aspergillaceae</taxon>
        <taxon>Penicillium</taxon>
    </lineage>
</organism>